<dbReference type="SUPFAM" id="SSF52518">
    <property type="entry name" value="Thiamin diphosphate-binding fold (THDP-binding)"/>
    <property type="match status" value="2"/>
</dbReference>
<dbReference type="PANTHER" id="PTHR18968">
    <property type="entry name" value="THIAMINE PYROPHOSPHATE ENZYMES"/>
    <property type="match status" value="1"/>
</dbReference>
<evidence type="ECO:0000313" key="22">
    <source>
        <dbReference type="Proteomes" id="UP001056588"/>
    </source>
</evidence>
<evidence type="ECO:0000256" key="9">
    <source>
        <dbReference type="ARBA" id="ARBA00022723"/>
    </source>
</evidence>
<dbReference type="PANTHER" id="PTHR18968:SF13">
    <property type="entry name" value="ACETOLACTATE SYNTHASE CATALYTIC SUBUNIT, MITOCHONDRIAL"/>
    <property type="match status" value="1"/>
</dbReference>
<dbReference type="FunFam" id="3.40.50.970:FF:000016">
    <property type="entry name" value="Acetolactate synthase"/>
    <property type="match status" value="1"/>
</dbReference>
<dbReference type="FunFam" id="3.40.50.970:FF:000007">
    <property type="entry name" value="Acetolactate synthase"/>
    <property type="match status" value="1"/>
</dbReference>
<dbReference type="UniPathway" id="UPA00047">
    <property type="reaction ID" value="UER00055"/>
</dbReference>
<evidence type="ECO:0000256" key="15">
    <source>
        <dbReference type="RuleBase" id="RU003591"/>
    </source>
</evidence>
<dbReference type="InterPro" id="IPR011766">
    <property type="entry name" value="TPP_enzyme_TPP-bd"/>
</dbReference>
<evidence type="ECO:0000256" key="8">
    <source>
        <dbReference type="ARBA" id="ARBA00022679"/>
    </source>
</evidence>
<evidence type="ECO:0000256" key="3">
    <source>
        <dbReference type="ARBA" id="ARBA00007812"/>
    </source>
</evidence>
<dbReference type="CDD" id="cd07035">
    <property type="entry name" value="TPP_PYR_POX_like"/>
    <property type="match status" value="1"/>
</dbReference>
<dbReference type="EMBL" id="MRZN01000027">
    <property type="protein sequence ID" value="PHK48674.1"/>
    <property type="molecule type" value="Genomic_DNA"/>
</dbReference>
<dbReference type="Proteomes" id="UP000223828">
    <property type="component" value="Unassembled WGS sequence"/>
</dbReference>
<keyword evidence="11 15" id="KW-0460">Magnesium</keyword>
<keyword evidence="10" id="KW-0274">FAD</keyword>
<dbReference type="InterPro" id="IPR012000">
    <property type="entry name" value="Thiamin_PyroP_enz_cen_dom"/>
</dbReference>
<dbReference type="Gene3D" id="3.40.50.1220">
    <property type="entry name" value="TPP-binding domain"/>
    <property type="match status" value="1"/>
</dbReference>
<comment type="pathway">
    <text evidence="2 15">Amino-acid biosynthesis; L-valine biosynthesis; L-valine from pyruvate: step 1/4.</text>
</comment>
<dbReference type="InterPro" id="IPR012846">
    <property type="entry name" value="Acetolactate_synth_lsu"/>
</dbReference>
<reference evidence="19" key="3">
    <citation type="submission" date="2017-10" db="EMBL/GenBank/DDBJ databases">
        <authorList>
            <person name="Vrbovska V."/>
            <person name="Kovarovic V."/>
            <person name="Indrakova A."/>
        </authorList>
    </citation>
    <scope>NUCLEOTIDE SEQUENCE</scope>
    <source>
        <strain evidence="19">CCM 8730</strain>
    </source>
</reference>
<gene>
    <name evidence="19" type="primary">ilvB</name>
    <name evidence="19" type="ORF">BTJ66_12240</name>
    <name evidence="20" type="ORF">MNY58_04415</name>
</gene>
<comment type="catalytic activity">
    <reaction evidence="14 15">
        <text>2 pyruvate + H(+) = (2S)-2-acetolactate + CO2</text>
        <dbReference type="Rhea" id="RHEA:25249"/>
        <dbReference type="ChEBI" id="CHEBI:15361"/>
        <dbReference type="ChEBI" id="CHEBI:15378"/>
        <dbReference type="ChEBI" id="CHEBI:16526"/>
        <dbReference type="ChEBI" id="CHEBI:58476"/>
        <dbReference type="EC" id="2.2.1.6"/>
    </reaction>
</comment>
<feature type="domain" description="Thiamine pyrophosphate enzyme N-terminal TPP-binding" evidence="18">
    <location>
        <begin position="41"/>
        <end position="155"/>
    </location>
</feature>
<dbReference type="SUPFAM" id="SSF52467">
    <property type="entry name" value="DHS-like NAD/FAD-binding domain"/>
    <property type="match status" value="1"/>
</dbReference>
<dbReference type="Pfam" id="PF02776">
    <property type="entry name" value="TPP_enzyme_N"/>
    <property type="match status" value="1"/>
</dbReference>
<evidence type="ECO:0000259" key="16">
    <source>
        <dbReference type="Pfam" id="PF00205"/>
    </source>
</evidence>
<dbReference type="GO" id="GO:0050660">
    <property type="term" value="F:flavin adenine dinucleotide binding"/>
    <property type="evidence" value="ECO:0007669"/>
    <property type="project" value="InterPro"/>
</dbReference>
<evidence type="ECO:0000256" key="11">
    <source>
        <dbReference type="ARBA" id="ARBA00022842"/>
    </source>
</evidence>
<evidence type="ECO:0000256" key="7">
    <source>
        <dbReference type="ARBA" id="ARBA00022630"/>
    </source>
</evidence>
<keyword evidence="5" id="KW-0474">Menaquinone biosynthesis</keyword>
<name>A0A2C6WLJ8_9STAP</name>
<dbReference type="GO" id="GO:0009097">
    <property type="term" value="P:isoleucine biosynthetic process"/>
    <property type="evidence" value="ECO:0007669"/>
    <property type="project" value="UniProtKB-UniPathway"/>
</dbReference>
<dbReference type="GO" id="GO:0009099">
    <property type="term" value="P:L-valine biosynthetic process"/>
    <property type="evidence" value="ECO:0007669"/>
    <property type="project" value="UniProtKB-UniPathway"/>
</dbReference>
<protein>
    <recommendedName>
        <fullName evidence="4 15">Acetolactate synthase</fullName>
        <ecNumber evidence="4 15">2.2.1.6</ecNumber>
    </recommendedName>
</protein>
<accession>A0A2C6WLJ8</accession>
<organism evidence="19 21">
    <name type="scientific">Staphylococcus edaphicus</name>
    <dbReference type="NCBI Taxonomy" id="1955013"/>
    <lineage>
        <taxon>Bacteria</taxon>
        <taxon>Bacillati</taxon>
        <taxon>Bacillota</taxon>
        <taxon>Bacilli</taxon>
        <taxon>Bacillales</taxon>
        <taxon>Staphylococcaceae</taxon>
        <taxon>Staphylococcus</taxon>
    </lineage>
</organism>
<dbReference type="FunFam" id="3.40.50.1220:FF:000008">
    <property type="entry name" value="Acetolactate synthase"/>
    <property type="match status" value="1"/>
</dbReference>
<dbReference type="InterPro" id="IPR029061">
    <property type="entry name" value="THDP-binding"/>
</dbReference>
<dbReference type="InterPro" id="IPR029035">
    <property type="entry name" value="DHS-like_NAD/FAD-binding_dom"/>
</dbReference>
<sequence length="596" mass="65085">MPKQTEILEEELSEDFDSFEAAEAVEPEVELEQQTIDEMRSGSELLVESLASENVDFIFGYPGGAVLPLYDTFYEGKIKHILARHEQGATHAAEGYARVSGNTGVVVVTSGPGATNAITGIADAYSDSLPLVVITGQVATPGIGKDAFQEADLLSMTTPITKHNYQVKNVNDIPTIIHEAFHIANTGRKGPVVIDFPKDMGILSTNAQVTEELELPGYTVPNQPKKEDIQKLRDYLKSAKKPIVLSGAGINHAKANKVFTEFVNRHQLPVVSTLLGLGAIPYEHPLFLGMGGMHGSYASNMALTECDLLINFGSRFDDRLASNPDDLAPNAKIVHVDIDASEINKIIKVDLGIVADCKATLEALLDFESNAIRHEAWLDTCTKNKEQQPFSYKEDEEGVFSKPQRTIEYIGEITQGDAVVTTDVGQHQMWVAQFYPFKNHGQLVTSGGLGTMGFGIPAAIGAKLAEPDKTVVAFVGDGGFQMTNQEMAILEEYNLDIKIVIINNGTLGMVKQWQDKFFNKRFSHSVFNGQPDFLKLAEAYNVKGFLVNDPNQLEQQLDAAFQHDGPALIDVRISPIEPVSPMVPSGKANHEMEGLL</sequence>
<comment type="similarity">
    <text evidence="3 15">Belongs to the TPP enzyme family.</text>
</comment>
<dbReference type="InterPro" id="IPR000399">
    <property type="entry name" value="TPP-bd_CS"/>
</dbReference>
<dbReference type="InterPro" id="IPR039368">
    <property type="entry name" value="AHAS_TPP"/>
</dbReference>
<evidence type="ECO:0000256" key="10">
    <source>
        <dbReference type="ARBA" id="ARBA00022827"/>
    </source>
</evidence>
<reference evidence="20" key="4">
    <citation type="submission" date="2022-03" db="EMBL/GenBank/DDBJ databases">
        <title>Complete Genome Sequence of Staphylococcus edaphicus strain CCM 8731.</title>
        <authorList>
            <person name="Rimmer C.O."/>
            <person name="Thomas J.C."/>
        </authorList>
    </citation>
    <scope>NUCLEOTIDE SEQUENCE</scope>
    <source>
        <strain evidence="20">CCM 8731</strain>
    </source>
</reference>
<feature type="domain" description="Thiamine pyrophosphate enzyme central" evidence="16">
    <location>
        <begin position="229"/>
        <end position="364"/>
    </location>
</feature>
<keyword evidence="9 15" id="KW-0479">Metal-binding</keyword>
<dbReference type="NCBIfam" id="TIGR00118">
    <property type="entry name" value="acolac_lg"/>
    <property type="match status" value="1"/>
</dbReference>
<dbReference type="OrthoDB" id="4494979at2"/>
<evidence type="ECO:0000313" key="19">
    <source>
        <dbReference type="EMBL" id="PHK48674.1"/>
    </source>
</evidence>
<proteinExistence type="inferred from homology"/>
<dbReference type="InterPro" id="IPR012001">
    <property type="entry name" value="Thiamin_PyroP_enz_TPP-bd_dom"/>
</dbReference>
<comment type="pathway">
    <text evidence="1 15">Amino-acid biosynthesis; L-isoleucine biosynthesis; L-isoleucine from 2-oxobutanoate: step 1/4.</text>
</comment>
<dbReference type="Proteomes" id="UP001056588">
    <property type="component" value="Chromosome"/>
</dbReference>
<keyword evidence="13 15" id="KW-0100">Branched-chain amino acid biosynthesis</keyword>
<evidence type="ECO:0000256" key="2">
    <source>
        <dbReference type="ARBA" id="ARBA00005025"/>
    </source>
</evidence>
<dbReference type="EC" id="2.2.1.6" evidence="4 15"/>
<dbReference type="InterPro" id="IPR045229">
    <property type="entry name" value="TPP_enz"/>
</dbReference>
<comment type="cofactor">
    <cofactor evidence="15">
        <name>Mg(2+)</name>
        <dbReference type="ChEBI" id="CHEBI:18420"/>
    </cofactor>
    <text evidence="15">Binds 1 Mg(2+) ion per subunit.</text>
</comment>
<dbReference type="PROSITE" id="PS00187">
    <property type="entry name" value="TPP_ENZYMES"/>
    <property type="match status" value="1"/>
</dbReference>
<keyword evidence="22" id="KW-1185">Reference proteome</keyword>
<dbReference type="EMBL" id="CP093217">
    <property type="protein sequence ID" value="UQW82344.1"/>
    <property type="molecule type" value="Genomic_DNA"/>
</dbReference>
<evidence type="ECO:0000313" key="21">
    <source>
        <dbReference type="Proteomes" id="UP000223828"/>
    </source>
</evidence>
<dbReference type="GO" id="GO:0005948">
    <property type="term" value="C:acetolactate synthase complex"/>
    <property type="evidence" value="ECO:0007669"/>
    <property type="project" value="TreeGrafter"/>
</dbReference>
<dbReference type="Gene3D" id="3.40.50.970">
    <property type="match status" value="2"/>
</dbReference>
<dbReference type="CDD" id="cd02015">
    <property type="entry name" value="TPP_AHAS"/>
    <property type="match status" value="1"/>
</dbReference>
<evidence type="ECO:0000256" key="1">
    <source>
        <dbReference type="ARBA" id="ARBA00004974"/>
    </source>
</evidence>
<keyword evidence="7" id="KW-0285">Flavoprotein</keyword>
<keyword evidence="12 15" id="KW-0786">Thiamine pyrophosphate</keyword>
<dbReference type="GO" id="GO:0030976">
    <property type="term" value="F:thiamine pyrophosphate binding"/>
    <property type="evidence" value="ECO:0007669"/>
    <property type="project" value="UniProtKB-UniRule"/>
</dbReference>
<evidence type="ECO:0000313" key="20">
    <source>
        <dbReference type="EMBL" id="UQW82344.1"/>
    </source>
</evidence>
<reference evidence="21" key="2">
    <citation type="submission" date="2017-10" db="EMBL/GenBank/DDBJ databases">
        <title>Staphylococcus edaphicus sp. nov., isolated in Antarctica, harbouring mecC gene and genomic islands essential in adaptation to extreme environment.</title>
        <authorList>
            <person name="Pantucek R."/>
            <person name="Sedlacek I."/>
            <person name="Indrakova A."/>
            <person name="Vrbovska V."/>
            <person name="Maslanova I."/>
            <person name="Kovarovic V."/>
            <person name="Svec P."/>
            <person name="Kralova S."/>
            <person name="Kristofova L."/>
            <person name="Keklakova J."/>
            <person name="Petras P."/>
            <person name="Doskar J."/>
        </authorList>
    </citation>
    <scope>NUCLEOTIDE SEQUENCE [LARGE SCALE GENOMIC DNA]</scope>
    <source>
        <strain evidence="21">CCM 5085</strain>
    </source>
</reference>
<evidence type="ECO:0000256" key="14">
    <source>
        <dbReference type="ARBA" id="ARBA00048670"/>
    </source>
</evidence>
<keyword evidence="8 15" id="KW-0808">Transferase</keyword>
<evidence type="ECO:0000256" key="5">
    <source>
        <dbReference type="ARBA" id="ARBA00022428"/>
    </source>
</evidence>
<evidence type="ECO:0000259" key="17">
    <source>
        <dbReference type="Pfam" id="PF02775"/>
    </source>
</evidence>
<reference evidence="19" key="1">
    <citation type="journal article" date="2017" name="Appl. Environ. Microbiol.">
        <title>Staphylococcus edaphicus sp. nov., isolated in Antarctica, harbours mecC gene and genomic islands with suspected role in adaptation to extreme environment.</title>
        <authorList>
            <person name="Pantucek R."/>
            <person name="Sedlacek I."/>
            <person name="Indrakova A."/>
            <person name="Vrbovska V."/>
            <person name="Maslanova I."/>
            <person name="Kovarovic V."/>
            <person name="Svec P."/>
            <person name="Kralova S."/>
            <person name="Kristofova L."/>
            <person name="Keklakova J."/>
            <person name="Petras P."/>
            <person name="Doskar J."/>
        </authorList>
    </citation>
    <scope>NUCLEOTIDE SEQUENCE</scope>
    <source>
        <strain evidence="19">CCM 8730</strain>
    </source>
</reference>
<keyword evidence="6 15" id="KW-0028">Amino-acid biosynthesis</keyword>
<evidence type="ECO:0000259" key="18">
    <source>
        <dbReference type="Pfam" id="PF02776"/>
    </source>
</evidence>
<evidence type="ECO:0000256" key="12">
    <source>
        <dbReference type="ARBA" id="ARBA00023052"/>
    </source>
</evidence>
<dbReference type="GO" id="GO:0009234">
    <property type="term" value="P:menaquinone biosynthetic process"/>
    <property type="evidence" value="ECO:0007669"/>
    <property type="project" value="UniProtKB-KW"/>
</dbReference>
<dbReference type="AlphaFoldDB" id="A0A2C6WLJ8"/>
<evidence type="ECO:0000256" key="6">
    <source>
        <dbReference type="ARBA" id="ARBA00022605"/>
    </source>
</evidence>
<evidence type="ECO:0000256" key="13">
    <source>
        <dbReference type="ARBA" id="ARBA00023304"/>
    </source>
</evidence>
<dbReference type="Pfam" id="PF00205">
    <property type="entry name" value="TPP_enzyme_M"/>
    <property type="match status" value="1"/>
</dbReference>
<evidence type="ECO:0000256" key="4">
    <source>
        <dbReference type="ARBA" id="ARBA00013145"/>
    </source>
</evidence>
<dbReference type="UniPathway" id="UPA00049">
    <property type="reaction ID" value="UER00059"/>
</dbReference>
<feature type="domain" description="Thiamine pyrophosphate enzyme TPP-binding" evidence="17">
    <location>
        <begin position="423"/>
        <end position="571"/>
    </location>
</feature>
<comment type="cofactor">
    <cofactor evidence="15">
        <name>thiamine diphosphate</name>
        <dbReference type="ChEBI" id="CHEBI:58937"/>
    </cofactor>
    <text evidence="15">Binds 1 thiamine pyrophosphate per subunit.</text>
</comment>
<dbReference type="Pfam" id="PF02775">
    <property type="entry name" value="TPP_enzyme_C"/>
    <property type="match status" value="1"/>
</dbReference>
<dbReference type="GO" id="GO:0003984">
    <property type="term" value="F:acetolactate synthase activity"/>
    <property type="evidence" value="ECO:0007669"/>
    <property type="project" value="UniProtKB-EC"/>
</dbReference>
<dbReference type="GO" id="GO:0000287">
    <property type="term" value="F:magnesium ion binding"/>
    <property type="evidence" value="ECO:0007669"/>
    <property type="project" value="UniProtKB-UniRule"/>
</dbReference>
<dbReference type="RefSeq" id="WP_099091224.1">
    <property type="nucleotide sequence ID" value="NZ_CP093217.1"/>
</dbReference>